<dbReference type="InterPro" id="IPR015421">
    <property type="entry name" value="PyrdxlP-dep_Trfase_major"/>
</dbReference>
<evidence type="ECO:0000256" key="5">
    <source>
        <dbReference type="ARBA" id="ARBA00022898"/>
    </source>
</evidence>
<protein>
    <recommendedName>
        <fullName evidence="7">Diaminobutyrate--2-oxoglutarate transaminase</fullName>
        <ecNumber evidence="7">2.6.1.76</ecNumber>
    </recommendedName>
    <alternativeName>
        <fullName evidence="7">DABA aminotransferase</fullName>
    </alternativeName>
</protein>
<evidence type="ECO:0000313" key="9">
    <source>
        <dbReference type="Proteomes" id="UP000283993"/>
    </source>
</evidence>
<proteinExistence type="inferred from homology"/>
<dbReference type="Gene3D" id="3.40.640.10">
    <property type="entry name" value="Type I PLP-dependent aspartate aminotransferase-like (Major domain)"/>
    <property type="match status" value="1"/>
</dbReference>
<dbReference type="PROSITE" id="PS00600">
    <property type="entry name" value="AA_TRANSFER_CLASS_3"/>
    <property type="match status" value="1"/>
</dbReference>
<comment type="catalytic activity">
    <reaction evidence="7">
        <text>L-2,4-diaminobutanoate + 2-oxoglutarate = L-aspartate 4-semialdehyde + L-glutamate</text>
        <dbReference type="Rhea" id="RHEA:11160"/>
        <dbReference type="ChEBI" id="CHEBI:16810"/>
        <dbReference type="ChEBI" id="CHEBI:29985"/>
        <dbReference type="ChEBI" id="CHEBI:58761"/>
        <dbReference type="ChEBI" id="CHEBI:537519"/>
        <dbReference type="EC" id="2.6.1.76"/>
    </reaction>
</comment>
<keyword evidence="4 7" id="KW-0808">Transferase</keyword>
<evidence type="ECO:0000256" key="2">
    <source>
        <dbReference type="ARBA" id="ARBA00008954"/>
    </source>
</evidence>
<dbReference type="InterPro" id="IPR012773">
    <property type="entry name" value="Ectoine_EctB"/>
</dbReference>
<dbReference type="UniPathway" id="UPA00067">
    <property type="reaction ID" value="UER00121"/>
</dbReference>
<dbReference type="GO" id="GO:0030170">
    <property type="term" value="F:pyridoxal phosphate binding"/>
    <property type="evidence" value="ECO:0007669"/>
    <property type="project" value="InterPro"/>
</dbReference>
<dbReference type="PANTHER" id="PTHR43552">
    <property type="entry name" value="DIAMINOBUTYRATE--2-OXOGLUTARATE AMINOTRANSFERASE"/>
    <property type="match status" value="1"/>
</dbReference>
<gene>
    <name evidence="8" type="ORF">SAOR_04300</name>
</gene>
<comment type="pathway">
    <text evidence="7">Amine and polyamine biosynthesis; ectoine biosynthesis; L-ectoine from L-aspartate 4-semialdehyde: step 1/3.</text>
</comment>
<keyword evidence="3 7" id="KW-0032">Aminotransferase</keyword>
<dbReference type="SUPFAM" id="SSF53383">
    <property type="entry name" value="PLP-dependent transferases"/>
    <property type="match status" value="1"/>
</dbReference>
<dbReference type="CDD" id="cd00610">
    <property type="entry name" value="OAT_like"/>
    <property type="match status" value="1"/>
</dbReference>
<dbReference type="InterPro" id="IPR049704">
    <property type="entry name" value="Aminotrans_3_PPA_site"/>
</dbReference>
<comment type="function">
    <text evidence="7">Catalyzes reversively the conversion of L-aspartate beta-semialdehyde (ASA) to L-2,4-diaminobutyrate (DABA) by transamination with L-glutamate.</text>
</comment>
<keyword evidence="9" id="KW-1185">Reference proteome</keyword>
<dbReference type="EMBL" id="AYKH01000006">
    <property type="protein sequence ID" value="ROO28998.1"/>
    <property type="molecule type" value="Genomic_DNA"/>
</dbReference>
<dbReference type="Pfam" id="PF00202">
    <property type="entry name" value="Aminotran_3"/>
    <property type="match status" value="1"/>
</dbReference>
<dbReference type="NCBIfam" id="TIGR02407">
    <property type="entry name" value="ectoine_ectB"/>
    <property type="match status" value="1"/>
</dbReference>
<keyword evidence="5 6" id="KW-0663">Pyridoxal phosphate</keyword>
<dbReference type="InterPro" id="IPR015424">
    <property type="entry name" value="PyrdxlP-dep_Trfase"/>
</dbReference>
<dbReference type="AlphaFoldDB" id="A0A423PTV0"/>
<dbReference type="InterPro" id="IPR004637">
    <property type="entry name" value="Dat"/>
</dbReference>
<dbReference type="EC" id="2.6.1.76" evidence="7"/>
<comment type="caution">
    <text evidence="8">The sequence shown here is derived from an EMBL/GenBank/DDBJ whole genome shotgun (WGS) entry which is preliminary data.</text>
</comment>
<dbReference type="Gene3D" id="3.90.1150.10">
    <property type="entry name" value="Aspartate Aminotransferase, domain 1"/>
    <property type="match status" value="1"/>
</dbReference>
<dbReference type="InterPro" id="IPR005814">
    <property type="entry name" value="Aminotrans_3"/>
</dbReference>
<dbReference type="PIRSF" id="PIRSF000521">
    <property type="entry name" value="Transaminase_4ab_Lys_Orn"/>
    <property type="match status" value="1"/>
</dbReference>
<comment type="similarity">
    <text evidence="2 6">Belongs to the class-III pyridoxal-phosphate-dependent aminotransferase family.</text>
</comment>
<sequence>METINRLESEVRGYVRGFPTVFTTAKGNRMTDENGDVYLDFFGGAGALNYGHNDEVMKKALLDYIQGDNICHGLDMATAEKVNFLETFEEVIMKPRGMDYKIQFPGPTGTNAVEAALKLARKVKGRSGVLCFTDGYHGMTLGALAVTGNSAKRGGAGVDLQDTHSLPFCDYFRDGRDTAADLEYMLKDGSSGLEKPAAVILETVQGEGGINVASDEWLREIERICREHDMLLIVDDIQAGVGRTGPFFSFEPSGIKPDIITVSKSLSGFGLPLAITMIRPDLDIWEPGEHNGTFRGNNHAFVTAVAAINHYWRDDAFEKEILRKGEHMRERLNEIVDRHPGFNAEVRGRGMFIGVDCEIAEIADEIAAECFNRKLLLETAGPRDSVIKFMQAVNTSDADIDEGLDIVADAVQAVLDKHGLTQGAA</sequence>
<dbReference type="InterPro" id="IPR015422">
    <property type="entry name" value="PyrdxlP-dep_Trfase_small"/>
</dbReference>
<dbReference type="GO" id="GO:0047307">
    <property type="term" value="F:diaminobutyrate-pyruvate transaminase activity"/>
    <property type="evidence" value="ECO:0007669"/>
    <property type="project" value="InterPro"/>
</dbReference>
<dbReference type="GO" id="GO:0019491">
    <property type="term" value="P:ectoine biosynthetic process"/>
    <property type="evidence" value="ECO:0007669"/>
    <property type="project" value="UniProtKB-UniPathway"/>
</dbReference>
<dbReference type="Proteomes" id="UP000283993">
    <property type="component" value="Unassembled WGS sequence"/>
</dbReference>
<dbReference type="NCBIfam" id="NF006733">
    <property type="entry name" value="PRK09264.1"/>
    <property type="match status" value="1"/>
</dbReference>
<dbReference type="GO" id="GO:0045303">
    <property type="term" value="F:diaminobutyrate-2-oxoglutarate transaminase activity"/>
    <property type="evidence" value="ECO:0007669"/>
    <property type="project" value="UniProtKB-EC"/>
</dbReference>
<name>A0A423PTV0_9GAMM</name>
<evidence type="ECO:0000256" key="6">
    <source>
        <dbReference type="RuleBase" id="RU003560"/>
    </source>
</evidence>
<evidence type="ECO:0000256" key="4">
    <source>
        <dbReference type="ARBA" id="ARBA00022679"/>
    </source>
</evidence>
<dbReference type="PANTHER" id="PTHR43552:SF2">
    <property type="entry name" value="DIAMINOBUTYRATE--2-OXOGLUTARATE TRANSAMINASE"/>
    <property type="match status" value="1"/>
</dbReference>
<reference evidence="8 9" key="1">
    <citation type="submission" date="2013-10" db="EMBL/GenBank/DDBJ databases">
        <title>Salinisphaera orenii MK-B5 Genome Sequencing.</title>
        <authorList>
            <person name="Lai Q."/>
            <person name="Li C."/>
            <person name="Shao Z."/>
        </authorList>
    </citation>
    <scope>NUCLEOTIDE SEQUENCE [LARGE SCALE GENOMIC DNA]</scope>
    <source>
        <strain evidence="8 9">MK-B5</strain>
    </source>
</reference>
<organism evidence="8 9">
    <name type="scientific">Salinisphaera orenii MK-B5</name>
    <dbReference type="NCBI Taxonomy" id="856730"/>
    <lineage>
        <taxon>Bacteria</taxon>
        <taxon>Pseudomonadati</taxon>
        <taxon>Pseudomonadota</taxon>
        <taxon>Gammaproteobacteria</taxon>
        <taxon>Salinisphaerales</taxon>
        <taxon>Salinisphaeraceae</taxon>
        <taxon>Salinisphaera</taxon>
    </lineage>
</organism>
<accession>A0A423PTV0</accession>
<dbReference type="RefSeq" id="WP_123630367.1">
    <property type="nucleotide sequence ID" value="NZ_AYKH01000006.1"/>
</dbReference>
<dbReference type="NCBIfam" id="TIGR00709">
    <property type="entry name" value="dat"/>
    <property type="match status" value="1"/>
</dbReference>
<comment type="cofactor">
    <cofactor evidence="1 7">
        <name>pyridoxal 5'-phosphate</name>
        <dbReference type="ChEBI" id="CHEBI:597326"/>
    </cofactor>
</comment>
<evidence type="ECO:0000256" key="1">
    <source>
        <dbReference type="ARBA" id="ARBA00001933"/>
    </source>
</evidence>
<evidence type="ECO:0000313" key="8">
    <source>
        <dbReference type="EMBL" id="ROO28998.1"/>
    </source>
</evidence>
<evidence type="ECO:0000256" key="3">
    <source>
        <dbReference type="ARBA" id="ARBA00022576"/>
    </source>
</evidence>
<evidence type="ECO:0000256" key="7">
    <source>
        <dbReference type="RuleBase" id="RU365034"/>
    </source>
</evidence>